<evidence type="ECO:0000256" key="1">
    <source>
        <dbReference type="ARBA" id="ARBA00022649"/>
    </source>
</evidence>
<protein>
    <recommendedName>
        <fullName evidence="5">Ribonuclease VapC</fullName>
        <shortName evidence="5">RNase VapC</shortName>
        <ecNumber evidence="5">3.1.-.-</ecNumber>
    </recommendedName>
    <alternativeName>
        <fullName evidence="5">Putative toxin VapC</fullName>
    </alternativeName>
</protein>
<reference evidence="7" key="1">
    <citation type="journal article" date="2020" name="mSystems">
        <title>Genome- and Community-Level Interaction Insights into Carbon Utilization and Element Cycling Functions of Hydrothermarchaeota in Hydrothermal Sediment.</title>
        <authorList>
            <person name="Zhou Z."/>
            <person name="Liu Y."/>
            <person name="Xu W."/>
            <person name="Pan J."/>
            <person name="Luo Z.H."/>
            <person name="Li M."/>
        </authorList>
    </citation>
    <scope>NUCLEOTIDE SEQUENCE [LARGE SCALE GENOMIC DNA]</scope>
    <source>
        <strain evidence="7">SpSt-1125</strain>
    </source>
</reference>
<comment type="similarity">
    <text evidence="5">Belongs to the PINc/VapC protein family.</text>
</comment>
<comment type="function">
    <text evidence="5">Toxic component of a toxin-antitoxin (TA) system. An RNase.</text>
</comment>
<comment type="cofactor">
    <cofactor evidence="5">
        <name>Mg(2+)</name>
        <dbReference type="ChEBI" id="CHEBI:18420"/>
    </cofactor>
</comment>
<dbReference type="GO" id="GO:0090729">
    <property type="term" value="F:toxin activity"/>
    <property type="evidence" value="ECO:0007669"/>
    <property type="project" value="UniProtKB-KW"/>
</dbReference>
<keyword evidence="5" id="KW-0800">Toxin</keyword>
<sequence length="143" mass="16151">MLIETDVLLAHVKEEDWLKPYAEAILRAADAGRLTLYASCEVLHELYYVAVKLGVDREEMLSRVAELTHIANIVWIPATVDIFLAAMALMLEYNMSSVFDAYYAATALLADPDRAVVSTDHVYERIPGIRRVDPRRLAETLLE</sequence>
<dbReference type="SUPFAM" id="SSF88723">
    <property type="entry name" value="PIN domain-like"/>
    <property type="match status" value="1"/>
</dbReference>
<comment type="caution">
    <text evidence="7">The sequence shown here is derived from an EMBL/GenBank/DDBJ whole genome shotgun (WGS) entry which is preliminary data.</text>
</comment>
<dbReference type="Gene3D" id="3.40.50.1010">
    <property type="entry name" value="5'-nuclease"/>
    <property type="match status" value="1"/>
</dbReference>
<dbReference type="GO" id="GO:0000287">
    <property type="term" value="F:magnesium ion binding"/>
    <property type="evidence" value="ECO:0007669"/>
    <property type="project" value="UniProtKB-UniRule"/>
</dbReference>
<keyword evidence="4 5" id="KW-0378">Hydrolase</keyword>
<keyword evidence="2 5" id="KW-0540">Nuclease</keyword>
<dbReference type="InterPro" id="IPR022907">
    <property type="entry name" value="VapC_family"/>
</dbReference>
<evidence type="ECO:0000259" key="6">
    <source>
        <dbReference type="Pfam" id="PF01850"/>
    </source>
</evidence>
<dbReference type="GO" id="GO:0004540">
    <property type="term" value="F:RNA nuclease activity"/>
    <property type="evidence" value="ECO:0007669"/>
    <property type="project" value="InterPro"/>
</dbReference>
<evidence type="ECO:0000256" key="3">
    <source>
        <dbReference type="ARBA" id="ARBA00022723"/>
    </source>
</evidence>
<dbReference type="GO" id="GO:0016787">
    <property type="term" value="F:hydrolase activity"/>
    <property type="evidence" value="ECO:0007669"/>
    <property type="project" value="UniProtKB-KW"/>
</dbReference>
<dbReference type="EMBL" id="DRZM01000001">
    <property type="protein sequence ID" value="HHP04120.1"/>
    <property type="molecule type" value="Genomic_DNA"/>
</dbReference>
<comment type="caution">
    <text evidence="5">Lacks conserved residue(s) required for the propagation of feature annotation.</text>
</comment>
<feature type="domain" description="PIN" evidence="6">
    <location>
        <begin position="1"/>
        <end position="127"/>
    </location>
</feature>
<evidence type="ECO:0000313" key="7">
    <source>
        <dbReference type="EMBL" id="HHP04120.1"/>
    </source>
</evidence>
<name>A0A7J3X4I1_THEPE</name>
<evidence type="ECO:0000256" key="2">
    <source>
        <dbReference type="ARBA" id="ARBA00022722"/>
    </source>
</evidence>
<accession>A0A7J3X4I1</accession>
<proteinExistence type="inferred from homology"/>
<organism evidence="7">
    <name type="scientific">Thermofilum pendens</name>
    <dbReference type="NCBI Taxonomy" id="2269"/>
    <lineage>
        <taxon>Archaea</taxon>
        <taxon>Thermoproteota</taxon>
        <taxon>Thermoprotei</taxon>
        <taxon>Thermofilales</taxon>
        <taxon>Thermofilaceae</taxon>
        <taxon>Thermofilum</taxon>
    </lineage>
</organism>
<dbReference type="Pfam" id="PF01850">
    <property type="entry name" value="PIN"/>
    <property type="match status" value="1"/>
</dbReference>
<evidence type="ECO:0000256" key="5">
    <source>
        <dbReference type="HAMAP-Rule" id="MF_00265"/>
    </source>
</evidence>
<keyword evidence="5" id="KW-0460">Magnesium</keyword>
<gene>
    <name evidence="5" type="primary">vapC</name>
    <name evidence="7" type="ORF">ENM88_00020</name>
</gene>
<dbReference type="InterPro" id="IPR002716">
    <property type="entry name" value="PIN_dom"/>
</dbReference>
<feature type="binding site" evidence="5">
    <location>
        <position position="100"/>
    </location>
    <ligand>
        <name>Mg(2+)</name>
        <dbReference type="ChEBI" id="CHEBI:18420"/>
    </ligand>
</feature>
<keyword evidence="1 5" id="KW-1277">Toxin-antitoxin system</keyword>
<keyword evidence="3 5" id="KW-0479">Metal-binding</keyword>
<dbReference type="HAMAP" id="MF_00265">
    <property type="entry name" value="VapC_Nob1"/>
    <property type="match status" value="1"/>
</dbReference>
<dbReference type="InterPro" id="IPR029060">
    <property type="entry name" value="PIN-like_dom_sf"/>
</dbReference>
<dbReference type="EC" id="3.1.-.-" evidence="5"/>
<evidence type="ECO:0000256" key="4">
    <source>
        <dbReference type="ARBA" id="ARBA00022801"/>
    </source>
</evidence>
<dbReference type="AlphaFoldDB" id="A0A7J3X4I1"/>